<sequence>MPISTIQPHLVVSQQAYSRANLFDDMKKGKKTGPDPAVQQQAKISLETEQLPSVQAPEKPKPNSIPFKAGFVFEYTSGSDNTPIAITISDRKNVKVEARNGVDISDRRKMIRGLVLMGFGELARADFNERYGSEDGGMDRVRQEITGMGLNPDLPFGLGDRAFYFTAKNALNEYKPVDIQG</sequence>
<reference evidence="1 2" key="1">
    <citation type="journal article" date="2016" name="Nat. Commun.">
        <title>Thousands of microbial genomes shed light on interconnected biogeochemical processes in an aquifer system.</title>
        <authorList>
            <person name="Anantharaman K."/>
            <person name="Brown C.T."/>
            <person name="Hug L.A."/>
            <person name="Sharon I."/>
            <person name="Castelle C.J."/>
            <person name="Probst A.J."/>
            <person name="Thomas B.C."/>
            <person name="Singh A."/>
            <person name="Wilkins M.J."/>
            <person name="Karaoz U."/>
            <person name="Brodie E.L."/>
            <person name="Williams K.H."/>
            <person name="Hubbard S.S."/>
            <person name="Banfield J.F."/>
        </authorList>
    </citation>
    <scope>NUCLEOTIDE SEQUENCE [LARGE SCALE GENOMIC DNA]</scope>
</reference>
<proteinExistence type="predicted"/>
<protein>
    <submittedName>
        <fullName evidence="1">Uncharacterized protein</fullName>
    </submittedName>
</protein>
<evidence type="ECO:0000313" key="1">
    <source>
        <dbReference type="EMBL" id="OGK04015.1"/>
    </source>
</evidence>
<organism evidence="1 2">
    <name type="scientific">Candidatus Raymondbacteria bacterium RIFOXYD12_FULL_49_13</name>
    <dbReference type="NCBI Taxonomy" id="1817890"/>
    <lineage>
        <taxon>Bacteria</taxon>
        <taxon>Raymondiibacteriota</taxon>
    </lineage>
</organism>
<gene>
    <name evidence="1" type="ORF">A2519_00740</name>
</gene>
<evidence type="ECO:0000313" key="2">
    <source>
        <dbReference type="Proteomes" id="UP000179243"/>
    </source>
</evidence>
<accession>A0A1F7FBG9</accession>
<comment type="caution">
    <text evidence="1">The sequence shown here is derived from an EMBL/GenBank/DDBJ whole genome shotgun (WGS) entry which is preliminary data.</text>
</comment>
<dbReference type="AlphaFoldDB" id="A0A1F7FBG9"/>
<name>A0A1F7FBG9_UNCRA</name>
<dbReference type="EMBL" id="MFYX01000077">
    <property type="protein sequence ID" value="OGK04015.1"/>
    <property type="molecule type" value="Genomic_DNA"/>
</dbReference>
<dbReference type="Proteomes" id="UP000179243">
    <property type="component" value="Unassembled WGS sequence"/>
</dbReference>